<evidence type="ECO:0000313" key="2">
    <source>
        <dbReference type="Proteomes" id="UP000010824"/>
    </source>
</evidence>
<protein>
    <submittedName>
        <fullName evidence="1">Uncharacterized protein</fullName>
    </submittedName>
</protein>
<dbReference type="OrthoDB" id="115867at2157"/>
<dbReference type="AlphaFoldDB" id="L0HK79"/>
<reference evidence="1 2" key="2">
    <citation type="journal article" date="2014" name="Genome Announc.">
        <title>Complete Genome Sequence of Methanoregula formicica SMSPT, a Mesophilic Hydrogenotrophic Methanogen Isolated from a Methanogenic Upflow Anaerobic Sludge Blanket Reactor.</title>
        <authorList>
            <person name="Yamamoto K."/>
            <person name="Tamaki H."/>
            <person name="Cadillo-Quiroz H."/>
            <person name="Imachi H."/>
            <person name="Kyrpides N."/>
            <person name="Woyke T."/>
            <person name="Goodwin L."/>
            <person name="Zinder S.H."/>
            <person name="Kamagata Y."/>
            <person name="Liu W.T."/>
        </authorList>
    </citation>
    <scope>NUCLEOTIDE SEQUENCE [LARGE SCALE GENOMIC DNA]</scope>
    <source>
        <strain evidence="2">DSM 22288 / NBRC 105244 / SMSP</strain>
    </source>
</reference>
<name>L0HK79_METFS</name>
<dbReference type="Proteomes" id="UP000010824">
    <property type="component" value="Chromosome"/>
</dbReference>
<dbReference type="EMBL" id="CP003167">
    <property type="protein sequence ID" value="AGB03713.1"/>
    <property type="molecule type" value="Genomic_DNA"/>
</dbReference>
<reference evidence="2" key="1">
    <citation type="submission" date="2011-12" db="EMBL/GenBank/DDBJ databases">
        <title>Complete sequence of Methanoregula formicicum SMSP.</title>
        <authorList>
            <person name="Lucas S."/>
            <person name="Han J."/>
            <person name="Lapidus A."/>
            <person name="Cheng J.-F."/>
            <person name="Goodwin L."/>
            <person name="Pitluck S."/>
            <person name="Peters L."/>
            <person name="Ovchinnikova G."/>
            <person name="Teshima H."/>
            <person name="Detter J.C."/>
            <person name="Han C."/>
            <person name="Tapia R."/>
            <person name="Land M."/>
            <person name="Hauser L."/>
            <person name="Kyrpides N."/>
            <person name="Ivanova N."/>
            <person name="Pagani I."/>
            <person name="Imachi H."/>
            <person name="Tamaki H."/>
            <person name="Sekiguchi Y."/>
            <person name="Kamagata Y."/>
            <person name="Cadillo-Quiroz H."/>
            <person name="Zinder S."/>
            <person name="Liu W.-T."/>
            <person name="Woyke T."/>
        </authorList>
    </citation>
    <scope>NUCLEOTIDE SEQUENCE [LARGE SCALE GENOMIC DNA]</scope>
    <source>
        <strain evidence="2">DSM 22288 / NBRC 105244 / SMSP</strain>
    </source>
</reference>
<dbReference type="InParanoid" id="L0HK79"/>
<accession>L0HK79</accession>
<organism evidence="1 2">
    <name type="scientific">Methanoregula formicica (strain DSM 22288 / NBRC 105244 / SMSP)</name>
    <dbReference type="NCBI Taxonomy" id="593750"/>
    <lineage>
        <taxon>Archaea</taxon>
        <taxon>Methanobacteriati</taxon>
        <taxon>Methanobacteriota</taxon>
        <taxon>Stenosarchaea group</taxon>
        <taxon>Methanomicrobia</taxon>
        <taxon>Methanomicrobiales</taxon>
        <taxon>Methanoregulaceae</taxon>
        <taxon>Methanoregula</taxon>
    </lineage>
</organism>
<dbReference type="eggNOG" id="arCOG03645">
    <property type="taxonomic scope" value="Archaea"/>
</dbReference>
<evidence type="ECO:0000313" key="1">
    <source>
        <dbReference type="EMBL" id="AGB03713.1"/>
    </source>
</evidence>
<dbReference type="KEGG" id="mfo:Metfor_2728"/>
<gene>
    <name evidence="1" type="ordered locus">Metfor_2728</name>
</gene>
<dbReference type="HOGENOM" id="CLU_179011_1_0_2"/>
<dbReference type="RefSeq" id="WP_015286675.1">
    <property type="nucleotide sequence ID" value="NC_019943.1"/>
</dbReference>
<dbReference type="GeneID" id="14308511"/>
<proteinExistence type="predicted"/>
<sequence>MENEDKPCCAADALRRIRQVKINGIMTGITMLDQSIAAVRAEGLTSETAIREALMKRVNVYNYVPPAVENHYAEALMEEYRNVTKKNEQ</sequence>
<dbReference type="STRING" id="593750.Metfor_2728"/>
<keyword evidence="2" id="KW-1185">Reference proteome</keyword>